<keyword evidence="8 10" id="KW-0496">Mitochondrion</keyword>
<comment type="subcellular location">
    <subcellularLocation>
        <location evidence="1">Mitochondrion outer membrane</location>
        <topology evidence="1">Single-pass membrane protein</topology>
    </subcellularLocation>
</comment>
<evidence type="ECO:0000256" key="1">
    <source>
        <dbReference type="ARBA" id="ARBA00004572"/>
    </source>
</evidence>
<dbReference type="GO" id="GO:0008320">
    <property type="term" value="F:protein transmembrane transporter activity"/>
    <property type="evidence" value="ECO:0007669"/>
    <property type="project" value="TreeGrafter"/>
</dbReference>
<reference evidence="13" key="1">
    <citation type="submission" date="2020-10" db="EMBL/GenBank/DDBJ databases">
        <authorList>
            <person name="Roach M.J.R."/>
        </authorList>
    </citation>
    <scope>NUCLEOTIDE SEQUENCE</scope>
    <source>
        <strain evidence="13">CBS 1945</strain>
    </source>
</reference>
<evidence type="ECO:0000256" key="2">
    <source>
        <dbReference type="ARBA" id="ARBA00005792"/>
    </source>
</evidence>
<dbReference type="Gene3D" id="1.20.960.10">
    <property type="entry name" value="Mitochondrial outer membrane translocase complex, subunit Tom20 domain"/>
    <property type="match status" value="1"/>
</dbReference>
<evidence type="ECO:0000256" key="12">
    <source>
        <dbReference type="SAM" id="Phobius"/>
    </source>
</evidence>
<dbReference type="PIRSF" id="PIRSF037707">
    <property type="entry name" value="MAS20_rcpt"/>
    <property type="match status" value="1"/>
</dbReference>
<dbReference type="GO" id="GO:0030943">
    <property type="term" value="F:mitochondrion targeting sequence binding"/>
    <property type="evidence" value="ECO:0007669"/>
    <property type="project" value="TreeGrafter"/>
</dbReference>
<evidence type="ECO:0000313" key="14">
    <source>
        <dbReference type="Proteomes" id="UP000662931"/>
    </source>
</evidence>
<keyword evidence="7 12" id="KW-1133">Transmembrane helix</keyword>
<dbReference type="PRINTS" id="PR00351">
    <property type="entry name" value="OM20RECEPTOR"/>
</dbReference>
<dbReference type="GO" id="GO:0006886">
    <property type="term" value="P:intracellular protein transport"/>
    <property type="evidence" value="ECO:0007669"/>
    <property type="project" value="InterPro"/>
</dbReference>
<accession>A0A875RXS3</accession>
<evidence type="ECO:0000256" key="5">
    <source>
        <dbReference type="ARBA" id="ARBA00022787"/>
    </source>
</evidence>
<keyword evidence="9 10" id="KW-0472">Membrane</keyword>
<dbReference type="Proteomes" id="UP000662931">
    <property type="component" value="Chromosome 1"/>
</dbReference>
<dbReference type="InterPro" id="IPR023392">
    <property type="entry name" value="Tom20_dom_sf"/>
</dbReference>
<evidence type="ECO:0000256" key="11">
    <source>
        <dbReference type="SAM" id="Coils"/>
    </source>
</evidence>
<gene>
    <name evidence="13" type="ORF">FOA43_001201</name>
</gene>
<feature type="transmembrane region" description="Helical" evidence="12">
    <location>
        <begin position="6"/>
        <end position="27"/>
    </location>
</feature>
<organism evidence="13 14">
    <name type="scientific">Eeniella nana</name>
    <name type="common">Yeast</name>
    <name type="synonym">Brettanomyces nanus</name>
    <dbReference type="NCBI Taxonomy" id="13502"/>
    <lineage>
        <taxon>Eukaryota</taxon>
        <taxon>Fungi</taxon>
        <taxon>Dikarya</taxon>
        <taxon>Ascomycota</taxon>
        <taxon>Saccharomycotina</taxon>
        <taxon>Pichiomycetes</taxon>
        <taxon>Pichiales</taxon>
        <taxon>Pichiaceae</taxon>
        <taxon>Brettanomyces</taxon>
    </lineage>
</organism>
<protein>
    <submittedName>
        <fullName evidence="13">Uncharacterized protein</fullName>
    </submittedName>
</protein>
<evidence type="ECO:0000256" key="6">
    <source>
        <dbReference type="ARBA" id="ARBA00022927"/>
    </source>
</evidence>
<keyword evidence="11" id="KW-0175">Coiled coil</keyword>
<dbReference type="KEGG" id="bnn:FOA43_001201"/>
<evidence type="ECO:0000256" key="3">
    <source>
        <dbReference type="ARBA" id="ARBA00022448"/>
    </source>
</evidence>
<keyword evidence="3" id="KW-0813">Transport</keyword>
<name>A0A875RXS3_EENNA</name>
<keyword evidence="6" id="KW-0653">Protein transport</keyword>
<dbReference type="GO" id="GO:0005742">
    <property type="term" value="C:mitochondrial outer membrane translocase complex"/>
    <property type="evidence" value="ECO:0007669"/>
    <property type="project" value="UniProtKB-UniRule"/>
</dbReference>
<dbReference type="GeneID" id="62194602"/>
<dbReference type="GO" id="GO:0030150">
    <property type="term" value="P:protein import into mitochondrial matrix"/>
    <property type="evidence" value="ECO:0007669"/>
    <property type="project" value="TreeGrafter"/>
</dbReference>
<dbReference type="EMBL" id="CP064812">
    <property type="protein sequence ID" value="QPG73886.1"/>
    <property type="molecule type" value="Genomic_DNA"/>
</dbReference>
<dbReference type="PANTHER" id="PTHR12430:SF0">
    <property type="entry name" value="TRANSLOCASE OF OUTER MITOCHONDRIAL MEMBRANE 20"/>
    <property type="match status" value="1"/>
</dbReference>
<dbReference type="AlphaFoldDB" id="A0A875RXS3"/>
<evidence type="ECO:0000256" key="10">
    <source>
        <dbReference type="PIRNR" id="PIRNR037707"/>
    </source>
</evidence>
<dbReference type="OrthoDB" id="2154253at2759"/>
<dbReference type="InterPro" id="IPR002056">
    <property type="entry name" value="MAS20"/>
</dbReference>
<evidence type="ECO:0000313" key="13">
    <source>
        <dbReference type="EMBL" id="QPG73886.1"/>
    </source>
</evidence>
<evidence type="ECO:0000256" key="8">
    <source>
        <dbReference type="ARBA" id="ARBA00023128"/>
    </source>
</evidence>
<dbReference type="Pfam" id="PF02064">
    <property type="entry name" value="MAS20"/>
    <property type="match status" value="1"/>
</dbReference>
<comment type="similarity">
    <text evidence="2 10">Belongs to the Tom20 family.</text>
</comment>
<feature type="coiled-coil region" evidence="11">
    <location>
        <begin position="36"/>
        <end position="72"/>
    </location>
</feature>
<sequence>MLSTRSVGYIFLGAAAVALTYCIYFDYERRHNGDFRKNLNKRKRKAQKKARIEAEQDKTKKLEILKKKLNESLAASPLPASLQEKESYFLEQVTTGEKLGAIPGKEIDAAIYFYKGLAVYPNPTGILDIYQRTLPPNIYELVMMLTAIQPPKSVVNILGDSVGSLDADKPSVE</sequence>
<keyword evidence="4 12" id="KW-0812">Transmembrane</keyword>
<dbReference type="RefSeq" id="XP_038777451.1">
    <property type="nucleotide sequence ID" value="XM_038921523.1"/>
</dbReference>
<dbReference type="SUPFAM" id="SSF47157">
    <property type="entry name" value="Mitochondrial import receptor subunit Tom20"/>
    <property type="match status" value="1"/>
</dbReference>
<dbReference type="GO" id="GO:0006605">
    <property type="term" value="P:protein targeting"/>
    <property type="evidence" value="ECO:0007669"/>
    <property type="project" value="InterPro"/>
</dbReference>
<dbReference type="PANTHER" id="PTHR12430">
    <property type="entry name" value="MITOCHONDRIAL IMPORT RECEPTOR SUBUNIT TOM20"/>
    <property type="match status" value="1"/>
</dbReference>
<keyword evidence="14" id="KW-1185">Reference proteome</keyword>
<proteinExistence type="inferred from homology"/>
<evidence type="ECO:0000256" key="4">
    <source>
        <dbReference type="ARBA" id="ARBA00022692"/>
    </source>
</evidence>
<evidence type="ECO:0000256" key="7">
    <source>
        <dbReference type="ARBA" id="ARBA00022989"/>
    </source>
</evidence>
<evidence type="ECO:0000256" key="9">
    <source>
        <dbReference type="ARBA" id="ARBA00023136"/>
    </source>
</evidence>
<keyword evidence="5 10" id="KW-1000">Mitochondrion outer membrane</keyword>
<dbReference type="GO" id="GO:0016031">
    <property type="term" value="P:tRNA import into mitochondrion"/>
    <property type="evidence" value="ECO:0007669"/>
    <property type="project" value="TreeGrafter"/>
</dbReference>